<dbReference type="PANTHER" id="PTHR10015:SF206">
    <property type="entry name" value="HSF-TYPE DNA-BINDING DOMAIN-CONTAINING PROTEIN"/>
    <property type="match status" value="1"/>
</dbReference>
<dbReference type="PRINTS" id="PR00056">
    <property type="entry name" value="HSFDOMAIN"/>
</dbReference>
<dbReference type="Pfam" id="PF00447">
    <property type="entry name" value="HSF_DNA-bind"/>
    <property type="match status" value="1"/>
</dbReference>
<proteinExistence type="inferred from homology"/>
<dbReference type="InterPro" id="IPR036388">
    <property type="entry name" value="WH-like_DNA-bd_sf"/>
</dbReference>
<accession>A0A7S3UXB9</accession>
<organism evidence="7">
    <name type="scientific">Heterosigma akashiwo</name>
    <name type="common">Chromophytic alga</name>
    <name type="synonym">Heterosigma carterae</name>
    <dbReference type="NCBI Taxonomy" id="2829"/>
    <lineage>
        <taxon>Eukaryota</taxon>
        <taxon>Sar</taxon>
        <taxon>Stramenopiles</taxon>
        <taxon>Ochrophyta</taxon>
        <taxon>Raphidophyceae</taxon>
        <taxon>Chattonellales</taxon>
        <taxon>Chattonellaceae</taxon>
        <taxon>Heterosigma</taxon>
    </lineage>
</organism>
<evidence type="ECO:0000256" key="5">
    <source>
        <dbReference type="SAM" id="MobiDB-lite"/>
    </source>
</evidence>
<evidence type="ECO:0000313" key="7">
    <source>
        <dbReference type="EMBL" id="CAE0627653.1"/>
    </source>
</evidence>
<dbReference type="SMART" id="SM00415">
    <property type="entry name" value="HSF"/>
    <property type="match status" value="1"/>
</dbReference>
<feature type="domain" description="HSF-type DNA-binding" evidence="6">
    <location>
        <begin position="25"/>
        <end position="119"/>
    </location>
</feature>
<keyword evidence="3" id="KW-0539">Nucleus</keyword>
<comment type="similarity">
    <text evidence="4">Belongs to the HSF family.</text>
</comment>
<feature type="compositionally biased region" description="Basic and acidic residues" evidence="5">
    <location>
        <begin position="1"/>
        <end position="11"/>
    </location>
</feature>
<evidence type="ECO:0000259" key="6">
    <source>
        <dbReference type="SMART" id="SM00415"/>
    </source>
</evidence>
<dbReference type="InterPro" id="IPR036390">
    <property type="entry name" value="WH_DNA-bd_sf"/>
</dbReference>
<protein>
    <recommendedName>
        <fullName evidence="6">HSF-type DNA-binding domain-containing protein</fullName>
    </recommendedName>
</protein>
<dbReference type="Gene3D" id="1.10.10.10">
    <property type="entry name" value="Winged helix-like DNA-binding domain superfamily/Winged helix DNA-binding domain"/>
    <property type="match status" value="1"/>
</dbReference>
<dbReference type="EMBL" id="HBIU01013736">
    <property type="protein sequence ID" value="CAE0627653.1"/>
    <property type="molecule type" value="Transcribed_RNA"/>
</dbReference>
<sequence length="273" mass="31060">MQPTDQGEKFRAGSAPPARKSARRSCPDFLSKLVQILKKENPEIISWDAGRIYLRDPARLMSQILKKYFRHANYNSFKRQLNYFGFRKIDGKGKFEPCVYHNEELEGKDVEEITKIKRKTTTGPSYMMFPYDELKLSPPNLYAHFSPKSPYSKAMTHLPPNQQQQQQQTIANSKLKRAHFPDVYTTAYKTESQYYQGLHGYSELKPPAVYAAVPPHFNHPNFKGLAPVCEPPVFDNPRASVGLQCLIEACELHLAASAPVSSIPSHTHMSQTS</sequence>
<comment type="subcellular location">
    <subcellularLocation>
        <location evidence="1">Nucleus</location>
    </subcellularLocation>
</comment>
<dbReference type="PANTHER" id="PTHR10015">
    <property type="entry name" value="HEAT SHOCK TRANSCRIPTION FACTOR"/>
    <property type="match status" value="1"/>
</dbReference>
<dbReference type="InterPro" id="IPR000232">
    <property type="entry name" value="HSF_DNA-bd"/>
</dbReference>
<evidence type="ECO:0000256" key="4">
    <source>
        <dbReference type="RuleBase" id="RU004020"/>
    </source>
</evidence>
<keyword evidence="2" id="KW-0238">DNA-binding</keyword>
<evidence type="ECO:0000256" key="1">
    <source>
        <dbReference type="ARBA" id="ARBA00004123"/>
    </source>
</evidence>
<name>A0A7S3UXB9_HETAK</name>
<dbReference type="GO" id="GO:0003700">
    <property type="term" value="F:DNA-binding transcription factor activity"/>
    <property type="evidence" value="ECO:0007669"/>
    <property type="project" value="InterPro"/>
</dbReference>
<dbReference type="SUPFAM" id="SSF46785">
    <property type="entry name" value="Winged helix' DNA-binding domain"/>
    <property type="match status" value="1"/>
</dbReference>
<feature type="region of interest" description="Disordered" evidence="5">
    <location>
        <begin position="1"/>
        <end position="23"/>
    </location>
</feature>
<dbReference type="GO" id="GO:0005634">
    <property type="term" value="C:nucleus"/>
    <property type="evidence" value="ECO:0007669"/>
    <property type="project" value="UniProtKB-SubCell"/>
</dbReference>
<evidence type="ECO:0000256" key="3">
    <source>
        <dbReference type="ARBA" id="ARBA00023242"/>
    </source>
</evidence>
<dbReference type="AlphaFoldDB" id="A0A7S3UXB9"/>
<reference evidence="7" key="1">
    <citation type="submission" date="2021-01" db="EMBL/GenBank/DDBJ databases">
        <authorList>
            <person name="Corre E."/>
            <person name="Pelletier E."/>
            <person name="Niang G."/>
            <person name="Scheremetjew M."/>
            <person name="Finn R."/>
            <person name="Kale V."/>
            <person name="Holt S."/>
            <person name="Cochrane G."/>
            <person name="Meng A."/>
            <person name="Brown T."/>
            <person name="Cohen L."/>
        </authorList>
    </citation>
    <scope>NUCLEOTIDE SEQUENCE</scope>
    <source>
        <strain evidence="7">CCMP3107</strain>
    </source>
</reference>
<gene>
    <name evidence="7" type="ORF">HAKA00212_LOCUS6331</name>
</gene>
<dbReference type="GO" id="GO:0043565">
    <property type="term" value="F:sequence-specific DNA binding"/>
    <property type="evidence" value="ECO:0007669"/>
    <property type="project" value="InterPro"/>
</dbReference>
<evidence type="ECO:0000256" key="2">
    <source>
        <dbReference type="ARBA" id="ARBA00023125"/>
    </source>
</evidence>